<dbReference type="STRING" id="48664.BER92_10435"/>
<accession>A0A1Y6HIZ2</accession>
<dbReference type="GO" id="GO:0052621">
    <property type="term" value="F:diguanylate cyclase activity"/>
    <property type="evidence" value="ECO:0007669"/>
    <property type="project" value="UniProtKB-EC"/>
</dbReference>
<evidence type="ECO:0000256" key="2">
    <source>
        <dbReference type="ARBA" id="ARBA00034247"/>
    </source>
</evidence>
<dbReference type="InterPro" id="IPR029787">
    <property type="entry name" value="Nucleotide_cyclase"/>
</dbReference>
<evidence type="ECO:0000256" key="3">
    <source>
        <dbReference type="SAM" id="MobiDB-lite"/>
    </source>
</evidence>
<dbReference type="InterPro" id="IPR043128">
    <property type="entry name" value="Rev_trsase/Diguanyl_cyclase"/>
</dbReference>
<evidence type="ECO:0000313" key="6">
    <source>
        <dbReference type="Proteomes" id="UP000195953"/>
    </source>
</evidence>
<feature type="compositionally biased region" description="Polar residues" evidence="3">
    <location>
        <begin position="195"/>
        <end position="214"/>
    </location>
</feature>
<sequence length="232" mass="25149">MLAALRDLLLHANATAPPLAVVLTDLDHFKLVRDQHGHLAGDAVLAEVGRRLDMLVRGDDLIGRYGGEELLALLPGLTTEATHRLEALHRGICGNYPIDGDVLPVTCSIGVTWYRPGETLEQQLTRAGTALYCARYSAKPLSRKIARGESAADNAAIGNRLGVNRACNSKCRFPAGAVHQDRTCSTITPTVLKRASTNPRDQYLSSDTTQSSIAASRRPRSLSTTPPNWHKH</sequence>
<dbReference type="Pfam" id="PF00990">
    <property type="entry name" value="GGDEF"/>
    <property type="match status" value="1"/>
</dbReference>
<reference evidence="5 6" key="1">
    <citation type="submission" date="2017-05" db="EMBL/GenBank/DDBJ databases">
        <authorList>
            <person name="Song R."/>
            <person name="Chenine A.L."/>
            <person name="Ruprecht R.M."/>
        </authorList>
    </citation>
    <scope>NUCLEOTIDE SEQUENCE [LARGE SCALE GENOMIC DNA]</scope>
    <source>
        <strain evidence="5">PD5205</strain>
    </source>
</reference>
<dbReference type="PANTHER" id="PTHR45138:SF9">
    <property type="entry name" value="DIGUANYLATE CYCLASE DGCM-RELATED"/>
    <property type="match status" value="1"/>
</dbReference>
<dbReference type="KEGG" id="xfr:BER92_10435"/>
<dbReference type="AlphaFoldDB" id="A0A1Y6HIZ2"/>
<evidence type="ECO:0000313" key="5">
    <source>
        <dbReference type="EMBL" id="SMR03469.1"/>
    </source>
</evidence>
<evidence type="ECO:0000259" key="4">
    <source>
        <dbReference type="PROSITE" id="PS50887"/>
    </source>
</evidence>
<dbReference type="GO" id="GO:1902201">
    <property type="term" value="P:negative regulation of bacterial-type flagellum-dependent cell motility"/>
    <property type="evidence" value="ECO:0007669"/>
    <property type="project" value="TreeGrafter"/>
</dbReference>
<comment type="catalytic activity">
    <reaction evidence="2">
        <text>2 GTP = 3',3'-c-di-GMP + 2 diphosphate</text>
        <dbReference type="Rhea" id="RHEA:24898"/>
        <dbReference type="ChEBI" id="CHEBI:33019"/>
        <dbReference type="ChEBI" id="CHEBI:37565"/>
        <dbReference type="ChEBI" id="CHEBI:58805"/>
        <dbReference type="EC" id="2.7.7.65"/>
    </reaction>
</comment>
<dbReference type="SMART" id="SM00267">
    <property type="entry name" value="GGDEF"/>
    <property type="match status" value="1"/>
</dbReference>
<dbReference type="SUPFAM" id="SSF55073">
    <property type="entry name" value="Nucleotide cyclase"/>
    <property type="match status" value="1"/>
</dbReference>
<dbReference type="EMBL" id="LT853885">
    <property type="protein sequence ID" value="SMR03469.1"/>
    <property type="molecule type" value="Genomic_DNA"/>
</dbReference>
<feature type="domain" description="GGDEF" evidence="4">
    <location>
        <begin position="17"/>
        <end position="150"/>
    </location>
</feature>
<dbReference type="Proteomes" id="UP000195953">
    <property type="component" value="Chromosome 1"/>
</dbReference>
<dbReference type="Gene3D" id="3.30.70.270">
    <property type="match status" value="1"/>
</dbReference>
<name>A0A1Y6HIZ2_9XANT</name>
<feature type="compositionally biased region" description="Polar residues" evidence="3">
    <location>
        <begin position="221"/>
        <end position="232"/>
    </location>
</feature>
<proteinExistence type="predicted"/>
<protein>
    <recommendedName>
        <fullName evidence="1">diguanylate cyclase</fullName>
        <ecNumber evidence="1">2.7.7.65</ecNumber>
    </recommendedName>
</protein>
<dbReference type="GO" id="GO:0043709">
    <property type="term" value="P:cell adhesion involved in single-species biofilm formation"/>
    <property type="evidence" value="ECO:0007669"/>
    <property type="project" value="TreeGrafter"/>
</dbReference>
<dbReference type="NCBIfam" id="TIGR00254">
    <property type="entry name" value="GGDEF"/>
    <property type="match status" value="1"/>
</dbReference>
<dbReference type="InterPro" id="IPR000160">
    <property type="entry name" value="GGDEF_dom"/>
</dbReference>
<dbReference type="GO" id="GO:0005886">
    <property type="term" value="C:plasma membrane"/>
    <property type="evidence" value="ECO:0007669"/>
    <property type="project" value="TreeGrafter"/>
</dbReference>
<feature type="region of interest" description="Disordered" evidence="3">
    <location>
        <begin position="195"/>
        <end position="232"/>
    </location>
</feature>
<organism evidence="5 6">
    <name type="scientific">Xanthomonas fragariae</name>
    <dbReference type="NCBI Taxonomy" id="48664"/>
    <lineage>
        <taxon>Bacteria</taxon>
        <taxon>Pseudomonadati</taxon>
        <taxon>Pseudomonadota</taxon>
        <taxon>Gammaproteobacteria</taxon>
        <taxon>Lysobacterales</taxon>
        <taxon>Lysobacteraceae</taxon>
        <taxon>Xanthomonas</taxon>
    </lineage>
</organism>
<dbReference type="PANTHER" id="PTHR45138">
    <property type="entry name" value="REGULATORY COMPONENTS OF SENSORY TRANSDUCTION SYSTEM"/>
    <property type="match status" value="1"/>
</dbReference>
<gene>
    <name evidence="5" type="ORF">PD5205_02167</name>
</gene>
<dbReference type="InterPro" id="IPR050469">
    <property type="entry name" value="Diguanylate_Cyclase"/>
</dbReference>
<dbReference type="EC" id="2.7.7.65" evidence="1"/>
<dbReference type="PROSITE" id="PS50887">
    <property type="entry name" value="GGDEF"/>
    <property type="match status" value="1"/>
</dbReference>
<evidence type="ECO:0000256" key="1">
    <source>
        <dbReference type="ARBA" id="ARBA00012528"/>
    </source>
</evidence>
<dbReference type="CDD" id="cd01949">
    <property type="entry name" value="GGDEF"/>
    <property type="match status" value="1"/>
</dbReference>